<proteinExistence type="predicted"/>
<name>A0A1D8UQF0_9PROT</name>
<dbReference type="RefSeq" id="WP_070401731.1">
    <property type="nucleotide sequence ID" value="NZ_BJVW01000004.1"/>
</dbReference>
<reference evidence="1 2" key="1">
    <citation type="journal article" date="2016" name="Microb. Cell Fact.">
        <title>Dissection of exopolysaccharide biosynthesis in Kozakia baliensis.</title>
        <authorList>
            <person name="Brandt J.U."/>
            <person name="Jakob F."/>
            <person name="Behr J."/>
            <person name="Geissler A.J."/>
            <person name="Vogel R.F."/>
        </authorList>
    </citation>
    <scope>NUCLEOTIDE SEQUENCE [LARGE SCALE GENOMIC DNA]</scope>
    <source>
        <strain evidence="1 2">DSM 14400</strain>
    </source>
</reference>
<dbReference type="EMBL" id="CP014674">
    <property type="protein sequence ID" value="AOX15870.1"/>
    <property type="molecule type" value="Genomic_DNA"/>
</dbReference>
<sequence>MRDISKALRLYVSPVFFRENVTVYAGVVYLLLCAGMDYTYWGRNFWHDGRYTMPGLLATFWWLSLQAWFTALSTHYWRQVRSPATFMLPRLQAAEYGAVHIVLPLLFVVLALPILSLGAPLLNVMALESINVVIWSGSDRVGPRNMRTRMRVPRLVLNLGAFIVLLAPSMQSRLLSAPWYVATAILLVTIPMALQEYRFRSYAMANETPVKARRARKSRTPSRWVMSIVQMVMWQPSWLRRVPLPNSFSTGAPLGLGLQIILMAAAFRLFMMLAVCLSEMKRPSWDMLKHAMRSASVQTVILNALGLVGWMRSRQDWPFLLSLGPFGGRTDFSYAVFRAHGLRTMQAAVILGVFFGVMMWRVGQAHAGLALAEGLACAAILVGASYLPSIALLFRKSDRPGLIMLLSFGGIMMLVQFYLDWLIEARHTTWWMWVPPIGALAFAAIMARIAPPALGQKDWPIEPPAG</sequence>
<organism evidence="1 2">
    <name type="scientific">Kozakia baliensis</name>
    <dbReference type="NCBI Taxonomy" id="153496"/>
    <lineage>
        <taxon>Bacteria</taxon>
        <taxon>Pseudomonadati</taxon>
        <taxon>Pseudomonadota</taxon>
        <taxon>Alphaproteobacteria</taxon>
        <taxon>Acetobacterales</taxon>
        <taxon>Acetobacteraceae</taxon>
        <taxon>Kozakia</taxon>
    </lineage>
</organism>
<dbReference type="STRING" id="153496.A0U89_00575"/>
<evidence type="ECO:0000313" key="1">
    <source>
        <dbReference type="EMBL" id="AOX15870.1"/>
    </source>
</evidence>
<accession>A0A1D8UQF0</accession>
<dbReference type="OrthoDB" id="8479544at2"/>
<dbReference type="Proteomes" id="UP000179145">
    <property type="component" value="Chromosome"/>
</dbReference>
<protein>
    <submittedName>
        <fullName evidence="1">Uncharacterized protein</fullName>
    </submittedName>
</protein>
<evidence type="ECO:0000313" key="2">
    <source>
        <dbReference type="Proteomes" id="UP000179145"/>
    </source>
</evidence>
<gene>
    <name evidence="1" type="ORF">A0U89_00575</name>
</gene>
<dbReference type="KEGG" id="kba:A0U89_00575"/>
<keyword evidence="2" id="KW-1185">Reference proteome</keyword>
<dbReference type="AlphaFoldDB" id="A0A1D8UQF0"/>